<dbReference type="Proteomes" id="UP000188605">
    <property type="component" value="Unassembled WGS sequence"/>
</dbReference>
<evidence type="ECO:0000313" key="1">
    <source>
        <dbReference type="EMBL" id="ONI39896.1"/>
    </source>
</evidence>
<evidence type="ECO:0000313" key="2">
    <source>
        <dbReference type="Proteomes" id="UP000188605"/>
    </source>
</evidence>
<name>A0ACC8XBM3_9FIRM</name>
<protein>
    <submittedName>
        <fullName evidence="1">Uncharacterized protein</fullName>
    </submittedName>
</protein>
<organism evidence="1 2">
    <name type="scientific">Candidatus Epulonipiscium fishelsonii</name>
    <dbReference type="NCBI Taxonomy" id="77094"/>
    <lineage>
        <taxon>Bacteria</taxon>
        <taxon>Bacillati</taxon>
        <taxon>Bacillota</taxon>
        <taxon>Clostridia</taxon>
        <taxon>Lachnospirales</taxon>
        <taxon>Lachnospiraceae</taxon>
        <taxon>Candidatus Epulonipiscium</taxon>
    </lineage>
</organism>
<feature type="non-terminal residue" evidence="1">
    <location>
        <position position="245"/>
    </location>
</feature>
<dbReference type="EMBL" id="LJDB01000059">
    <property type="protein sequence ID" value="ONI39896.1"/>
    <property type="molecule type" value="Genomic_DNA"/>
</dbReference>
<comment type="caution">
    <text evidence="1">The sequence shown here is derived from an EMBL/GenBank/DDBJ whole genome shotgun (WGS) entry which is preliminary data.</text>
</comment>
<gene>
    <name evidence="1" type="ORF">AN396_06805</name>
</gene>
<keyword evidence="2" id="KW-1185">Reference proteome</keyword>
<proteinExistence type="predicted"/>
<sequence>MINMMDTKNNKIDEQIKNALMQETNNLELNNNLFNKIKVDIYNAENKVSQKGNLRMKRNFITGALCLSVASATVVAASYIWSSESYSSNQLINSLPVVEEIESKYGFSPKFVDEFSNGFKFSGYAITNNTINKDTKQISFEGLSLNYEKGNDTIYLSIEPLSKEFINYGDNVEIIKTIDDINLYYVENLFKVVPPGYVLTPEEEKQQLAGELTISFGDSDGTVETYQYMSWTEDGNLYSLSGFEC</sequence>
<reference evidence="1" key="1">
    <citation type="submission" date="2016-08" db="EMBL/GenBank/DDBJ databases">
        <authorList>
            <person name="Ngugi D.K."/>
            <person name="Miyake S."/>
            <person name="Stingl U."/>
        </authorList>
    </citation>
    <scope>NUCLEOTIDE SEQUENCE</scope>
    <source>
        <strain evidence="1">SCG-B11WGA-EpuloA1</strain>
    </source>
</reference>
<accession>A0ACC8XBM3</accession>